<keyword evidence="13" id="KW-1185">Reference proteome</keyword>
<dbReference type="EMBL" id="CP011367">
    <property type="protein sequence ID" value="AKJ95468.1"/>
    <property type="molecule type" value="Genomic_DNA"/>
</dbReference>
<comment type="subcellular location">
    <subcellularLocation>
        <location evidence="1">Cell membrane</location>
        <topology evidence="1">Multi-pass membrane protein</topology>
    </subcellularLocation>
</comment>
<evidence type="ECO:0000256" key="2">
    <source>
        <dbReference type="ARBA" id="ARBA00012282"/>
    </source>
</evidence>
<dbReference type="Gene3D" id="3.20.20.450">
    <property type="entry name" value="EAL domain"/>
    <property type="match status" value="1"/>
</dbReference>
<dbReference type="GO" id="GO:0071111">
    <property type="term" value="F:cyclic-guanylate-specific phosphodiesterase activity"/>
    <property type="evidence" value="ECO:0007669"/>
    <property type="project" value="UniProtKB-EC"/>
</dbReference>
<dbReference type="PATRIC" id="fig|106634.4.peg.1822"/>
<evidence type="ECO:0000256" key="7">
    <source>
        <dbReference type="ARBA" id="ARBA00022989"/>
    </source>
</evidence>
<evidence type="ECO:0000256" key="9">
    <source>
        <dbReference type="ARBA" id="ARBA00034290"/>
    </source>
</evidence>
<keyword evidence="5 10" id="KW-0812">Transmembrane</keyword>
<dbReference type="PANTHER" id="PTHR33121:SF81">
    <property type="entry name" value="CYCLIC DI-GMP PHOSPHODIESTERASE PDEB-RELATED"/>
    <property type="match status" value="1"/>
</dbReference>
<evidence type="ECO:0000256" key="5">
    <source>
        <dbReference type="ARBA" id="ARBA00022692"/>
    </source>
</evidence>
<sequence length="518" mass="57512">MITRRDKVLLSVSAATLLGILLPLAALGWFLWQESVVAEEKRLAELSQRLGEQTEAALVDARELLDSLNQLDLEPCSPEHLERLQDAAIARPHVRAIGYWRAAERQCGAGFVQGEALTPPRASRIYDTGVVAWWPSADTAVGGVELFLMRFGQHDVAIDPRLLISPGLLDKQRVGLWVEGLPMSRYPADADLPSPDTTPIGLSVDRAQGRIVSRFSLDTIFPVDIIAAQPLAAFWDRYLSTLIVAGIFGLLLVTLWLLLVLHYLRRHLSLASELREAIANERLSVEYQPIVDLADGRCRGAEALARWHREGDETIRPDVFVPLAEDTGQATDLTLAILRAILRDLGDNLRAHPEQAINLNITGHDLASDRFGDALRKALREAGVAPSAIKLELTERSLLNEDAIRARLRELRRRGHHIAIDDFGTGYSSLSYLERFELDTLKIDKTFADAIAHEAVTSNVIGHIIEMARSLNLQIVAEGIESAHQVEWLRAQGVEGGQGYHFSRPLSAEAFLDWCRQH</sequence>
<evidence type="ECO:0000256" key="3">
    <source>
        <dbReference type="ARBA" id="ARBA00022475"/>
    </source>
</evidence>
<dbReference type="InterPro" id="IPR035919">
    <property type="entry name" value="EAL_sf"/>
</dbReference>
<evidence type="ECO:0000256" key="1">
    <source>
        <dbReference type="ARBA" id="ARBA00004651"/>
    </source>
</evidence>
<keyword evidence="6" id="KW-0378">Hydrolase</keyword>
<dbReference type="AlphaFoldDB" id="A0A0G3G2J9"/>
<dbReference type="Proteomes" id="UP000064201">
    <property type="component" value="Chromosome"/>
</dbReference>
<dbReference type="GO" id="GO:0005886">
    <property type="term" value="C:plasma membrane"/>
    <property type="evidence" value="ECO:0007669"/>
    <property type="project" value="UniProtKB-SubCell"/>
</dbReference>
<dbReference type="KEGG" id="tvr:TVD_08915"/>
<keyword evidence="8 10" id="KW-0472">Membrane</keyword>
<dbReference type="Pfam" id="PF00563">
    <property type="entry name" value="EAL"/>
    <property type="match status" value="1"/>
</dbReference>
<dbReference type="RefSeq" id="WP_047251394.1">
    <property type="nucleotide sequence ID" value="NZ_CP011367.1"/>
</dbReference>
<feature type="transmembrane region" description="Helical" evidence="10">
    <location>
        <begin position="241"/>
        <end position="264"/>
    </location>
</feature>
<proteinExistence type="predicted"/>
<evidence type="ECO:0000256" key="6">
    <source>
        <dbReference type="ARBA" id="ARBA00022801"/>
    </source>
</evidence>
<organism evidence="12 13">
    <name type="scientific">Thioalkalivibrio versutus</name>
    <dbReference type="NCBI Taxonomy" id="106634"/>
    <lineage>
        <taxon>Bacteria</taxon>
        <taxon>Pseudomonadati</taxon>
        <taxon>Pseudomonadota</taxon>
        <taxon>Gammaproteobacteria</taxon>
        <taxon>Chromatiales</taxon>
        <taxon>Ectothiorhodospiraceae</taxon>
        <taxon>Thioalkalivibrio</taxon>
    </lineage>
</organism>
<keyword evidence="7 10" id="KW-1133">Transmembrane helix</keyword>
<name>A0A0G3G2J9_9GAMM</name>
<keyword evidence="4" id="KW-0973">c-di-GMP</keyword>
<evidence type="ECO:0000256" key="10">
    <source>
        <dbReference type="SAM" id="Phobius"/>
    </source>
</evidence>
<feature type="transmembrane region" description="Helical" evidence="10">
    <location>
        <begin position="12"/>
        <end position="32"/>
    </location>
</feature>
<dbReference type="Pfam" id="PF12792">
    <property type="entry name" value="CSS-motif"/>
    <property type="match status" value="1"/>
</dbReference>
<dbReference type="SUPFAM" id="SSF141868">
    <property type="entry name" value="EAL domain-like"/>
    <property type="match status" value="1"/>
</dbReference>
<dbReference type="EC" id="3.1.4.52" evidence="2"/>
<dbReference type="CDD" id="cd01948">
    <property type="entry name" value="EAL"/>
    <property type="match status" value="1"/>
</dbReference>
<evidence type="ECO:0000256" key="8">
    <source>
        <dbReference type="ARBA" id="ARBA00023136"/>
    </source>
</evidence>
<protein>
    <recommendedName>
        <fullName evidence="2">cyclic-guanylate-specific phosphodiesterase</fullName>
        <ecNumber evidence="2">3.1.4.52</ecNumber>
    </recommendedName>
</protein>
<keyword evidence="3" id="KW-1003">Cell membrane</keyword>
<evidence type="ECO:0000259" key="11">
    <source>
        <dbReference type="PROSITE" id="PS50883"/>
    </source>
</evidence>
<dbReference type="InterPro" id="IPR001633">
    <property type="entry name" value="EAL_dom"/>
</dbReference>
<accession>A0A0G3G2J9</accession>
<gene>
    <name evidence="12" type="ORF">TVD_08915</name>
</gene>
<evidence type="ECO:0000313" key="12">
    <source>
        <dbReference type="EMBL" id="AKJ95468.1"/>
    </source>
</evidence>
<comment type="catalytic activity">
    <reaction evidence="9">
        <text>3',3'-c-di-GMP + H2O = 5'-phosphoguanylyl(3'-&gt;5')guanosine + H(+)</text>
        <dbReference type="Rhea" id="RHEA:24902"/>
        <dbReference type="ChEBI" id="CHEBI:15377"/>
        <dbReference type="ChEBI" id="CHEBI:15378"/>
        <dbReference type="ChEBI" id="CHEBI:58754"/>
        <dbReference type="ChEBI" id="CHEBI:58805"/>
        <dbReference type="EC" id="3.1.4.52"/>
    </reaction>
</comment>
<dbReference type="SMART" id="SM00052">
    <property type="entry name" value="EAL"/>
    <property type="match status" value="1"/>
</dbReference>
<feature type="domain" description="EAL" evidence="11">
    <location>
        <begin position="267"/>
        <end position="518"/>
    </location>
</feature>
<dbReference type="InterPro" id="IPR050706">
    <property type="entry name" value="Cyclic-di-GMP_PDE-like"/>
</dbReference>
<dbReference type="InterPro" id="IPR024744">
    <property type="entry name" value="CSS-motif_dom"/>
</dbReference>
<evidence type="ECO:0000313" key="13">
    <source>
        <dbReference type="Proteomes" id="UP000064201"/>
    </source>
</evidence>
<dbReference type="PANTHER" id="PTHR33121">
    <property type="entry name" value="CYCLIC DI-GMP PHOSPHODIESTERASE PDEF"/>
    <property type="match status" value="1"/>
</dbReference>
<dbReference type="OrthoDB" id="9812358at2"/>
<dbReference type="STRING" id="106634.TVD_08915"/>
<reference evidence="12 13" key="1">
    <citation type="submission" date="2015-04" db="EMBL/GenBank/DDBJ databases">
        <title>Complete Sequence for the Genome of the Thioalkalivibrio versutus D301.</title>
        <authorList>
            <person name="Mu T."/>
            <person name="Zhou J."/>
            <person name="Xu X."/>
        </authorList>
    </citation>
    <scope>NUCLEOTIDE SEQUENCE [LARGE SCALE GENOMIC DNA]</scope>
    <source>
        <strain evidence="12 13">D301</strain>
    </source>
</reference>
<evidence type="ECO:0000256" key="4">
    <source>
        <dbReference type="ARBA" id="ARBA00022636"/>
    </source>
</evidence>
<dbReference type="PROSITE" id="PS50883">
    <property type="entry name" value="EAL"/>
    <property type="match status" value="1"/>
</dbReference>